<evidence type="ECO:0000313" key="3">
    <source>
        <dbReference type="EMBL" id="KAF2186376.1"/>
    </source>
</evidence>
<evidence type="ECO:0000256" key="1">
    <source>
        <dbReference type="SAM" id="SignalP"/>
    </source>
</evidence>
<dbReference type="EMBL" id="ML994630">
    <property type="protein sequence ID" value="KAF2186376.1"/>
    <property type="molecule type" value="Genomic_DNA"/>
</dbReference>
<protein>
    <submittedName>
        <fullName evidence="3">Soluble quino protein glucose dehydrogenase</fullName>
    </submittedName>
</protein>
<dbReference type="SUPFAM" id="SSF50952">
    <property type="entry name" value="Soluble quinoprotein glucose dehydrogenase"/>
    <property type="match status" value="1"/>
</dbReference>
<keyword evidence="4" id="KW-1185">Reference proteome</keyword>
<evidence type="ECO:0000313" key="4">
    <source>
        <dbReference type="Proteomes" id="UP000800200"/>
    </source>
</evidence>
<evidence type="ECO:0000259" key="2">
    <source>
        <dbReference type="Pfam" id="PF22807"/>
    </source>
</evidence>
<dbReference type="InterPro" id="IPR011042">
    <property type="entry name" value="6-blade_b-propeller_TolB-like"/>
</dbReference>
<dbReference type="Gene3D" id="2.120.10.30">
    <property type="entry name" value="TolB, C-terminal domain"/>
    <property type="match status" value="1"/>
</dbReference>
<dbReference type="AlphaFoldDB" id="A0A6A6E974"/>
<dbReference type="InterPro" id="IPR054539">
    <property type="entry name" value="Beta-prop_PDH"/>
</dbReference>
<sequence length="420" mass="45352">MLVMAIAALMSQVLAQGCATIEPKHPAVFASGYSGRVVINNLKHPRHMVFDTAGNLLVAEQDAGGIRWIKLKDNGGTDVCVAETKTMISDRSLNHGIALSLDGKTLFTSNLGNAYAYAYDATNGTVGPRQTIVTGMRNAALHLTRSLYVSKKVPGLLLVQRGSDGNVDPAAGQIETARSQIRIFNISQIMQAPVEFSNGEVLGWGLRNSVGFTEHPVTGGVWSVDNGLDEIQRDGKDIHEDNPAEEMNYHGTLADTSAPERGKNFGYPDCFPAWDPSTVPNNTNIKVGTQFLMGPLNGTRTDAVCADRIPPKLVFPSHITPLDLKFKEDGSAAYIAFHGSSGRTIPDGYCLSKVLFDPATGQPKEAPTSKTAEIRVVTNVNTTICGYETCFRPSGLTWDSKKRLFMTSDYTGEIWVIDGA</sequence>
<name>A0A6A6E974_9PEZI</name>
<accession>A0A6A6E974</accession>
<feature type="chain" id="PRO_5025453389" evidence="1">
    <location>
        <begin position="16"/>
        <end position="420"/>
    </location>
</feature>
<gene>
    <name evidence="3" type="ORF">K469DRAFT_573461</name>
</gene>
<organism evidence="3 4">
    <name type="scientific">Zopfia rhizophila CBS 207.26</name>
    <dbReference type="NCBI Taxonomy" id="1314779"/>
    <lineage>
        <taxon>Eukaryota</taxon>
        <taxon>Fungi</taxon>
        <taxon>Dikarya</taxon>
        <taxon>Ascomycota</taxon>
        <taxon>Pezizomycotina</taxon>
        <taxon>Dothideomycetes</taxon>
        <taxon>Dothideomycetes incertae sedis</taxon>
        <taxon>Zopfiaceae</taxon>
        <taxon>Zopfia</taxon>
    </lineage>
</organism>
<proteinExistence type="predicted"/>
<feature type="signal peptide" evidence="1">
    <location>
        <begin position="1"/>
        <end position="15"/>
    </location>
</feature>
<reference evidence="3" key="1">
    <citation type="journal article" date="2020" name="Stud. Mycol.">
        <title>101 Dothideomycetes genomes: a test case for predicting lifestyles and emergence of pathogens.</title>
        <authorList>
            <person name="Haridas S."/>
            <person name="Albert R."/>
            <person name="Binder M."/>
            <person name="Bloem J."/>
            <person name="Labutti K."/>
            <person name="Salamov A."/>
            <person name="Andreopoulos B."/>
            <person name="Baker S."/>
            <person name="Barry K."/>
            <person name="Bills G."/>
            <person name="Bluhm B."/>
            <person name="Cannon C."/>
            <person name="Castanera R."/>
            <person name="Culley D."/>
            <person name="Daum C."/>
            <person name="Ezra D."/>
            <person name="Gonzalez J."/>
            <person name="Henrissat B."/>
            <person name="Kuo A."/>
            <person name="Liang C."/>
            <person name="Lipzen A."/>
            <person name="Lutzoni F."/>
            <person name="Magnuson J."/>
            <person name="Mondo S."/>
            <person name="Nolan M."/>
            <person name="Ohm R."/>
            <person name="Pangilinan J."/>
            <person name="Park H.-J."/>
            <person name="Ramirez L."/>
            <person name="Alfaro M."/>
            <person name="Sun H."/>
            <person name="Tritt A."/>
            <person name="Yoshinaga Y."/>
            <person name="Zwiers L.-H."/>
            <person name="Turgeon B."/>
            <person name="Goodwin S."/>
            <person name="Spatafora J."/>
            <person name="Crous P."/>
            <person name="Grigoriev I."/>
        </authorList>
    </citation>
    <scope>NUCLEOTIDE SEQUENCE</scope>
    <source>
        <strain evidence="3">CBS 207.26</strain>
    </source>
</reference>
<dbReference type="Pfam" id="PF22807">
    <property type="entry name" value="TrAA12"/>
    <property type="match status" value="1"/>
</dbReference>
<dbReference type="InterPro" id="IPR011041">
    <property type="entry name" value="Quinoprot_gluc/sorb_DH_b-prop"/>
</dbReference>
<keyword evidence="1" id="KW-0732">Signal</keyword>
<dbReference type="OrthoDB" id="507128at2759"/>
<dbReference type="Proteomes" id="UP000800200">
    <property type="component" value="Unassembled WGS sequence"/>
</dbReference>
<feature type="domain" description="Pyrroloquinoline quinone-dependent pyranose dehydrogenase beta-propeller" evidence="2">
    <location>
        <begin position="28"/>
        <end position="418"/>
    </location>
</feature>